<reference evidence="9" key="2">
    <citation type="submission" date="2018-07" db="EMBL/GenBank/DDBJ databases">
        <authorList>
            <person name="Quirk P.G."/>
            <person name="Krulwich T.A."/>
        </authorList>
    </citation>
    <scope>NUCLEOTIDE SEQUENCE</scope>
</reference>
<evidence type="ECO:0000313" key="8">
    <source>
        <dbReference type="EMBL" id="SSX28207.1"/>
    </source>
</evidence>
<dbReference type="VEuPathDB" id="VectorBase:CSON010082"/>
<evidence type="ECO:0000256" key="1">
    <source>
        <dbReference type="ARBA" id="ARBA00005256"/>
    </source>
</evidence>
<dbReference type="PANTHER" id="PTHR12651">
    <property type="entry name" value="26S PROTEASOME NON-ATPASE REGULATORY SUBUNIT 9"/>
    <property type="match status" value="1"/>
</dbReference>
<dbReference type="EMBL" id="UFQS01004095">
    <property type="protein sequence ID" value="SSX16170.1"/>
    <property type="molecule type" value="Genomic_DNA"/>
</dbReference>
<proteinExistence type="inferred from homology"/>
<dbReference type="InterPro" id="IPR035269">
    <property type="entry name" value="PSMD9"/>
</dbReference>
<dbReference type="OMA" id="ARHNIIX"/>
<dbReference type="InterPro" id="IPR041489">
    <property type="entry name" value="PDZ_6"/>
</dbReference>
<evidence type="ECO:0000313" key="9">
    <source>
        <dbReference type="EMBL" id="SSX35496.1"/>
    </source>
</evidence>
<dbReference type="GO" id="GO:0005737">
    <property type="term" value="C:cytoplasm"/>
    <property type="evidence" value="ECO:0007669"/>
    <property type="project" value="TreeGrafter"/>
</dbReference>
<dbReference type="Pfam" id="PF18265">
    <property type="entry name" value="Nas2_N"/>
    <property type="match status" value="1"/>
</dbReference>
<reference evidence="7" key="1">
    <citation type="submission" date="2018-04" db="EMBL/GenBank/DDBJ databases">
        <authorList>
            <person name="Go L.Y."/>
            <person name="Mitchell J.A."/>
        </authorList>
    </citation>
    <scope>NUCLEOTIDE SEQUENCE</scope>
    <source>
        <tissue evidence="7">Whole organism</tissue>
    </source>
</reference>
<dbReference type="FunFam" id="2.30.42.10:FF:000107">
    <property type="entry name" value="26S proteasome non-ATPase regulatory subunit 9"/>
    <property type="match status" value="1"/>
</dbReference>
<dbReference type="GO" id="GO:0070682">
    <property type="term" value="P:proteasome regulatory particle assembly"/>
    <property type="evidence" value="ECO:0007669"/>
    <property type="project" value="InterPro"/>
</dbReference>
<dbReference type="PANTHER" id="PTHR12651:SF1">
    <property type="entry name" value="26S PROTEASOME NON-ATPASE REGULATORY SUBUNIT 9"/>
    <property type="match status" value="1"/>
</dbReference>
<keyword evidence="5" id="KW-0175">Coiled coil</keyword>
<protein>
    <recommendedName>
        <fullName evidence="2">26S proteasome non-ATPase regulatory subunit 9</fullName>
    </recommendedName>
    <alternativeName>
        <fullName evidence="4">26S proteasome regulatory subunit p27</fullName>
    </alternativeName>
</protein>
<name>A0A336MYW6_CULSO</name>
<dbReference type="InterPro" id="IPR040815">
    <property type="entry name" value="Nas2_N"/>
</dbReference>
<dbReference type="VEuPathDB" id="VectorBase:CSON015348"/>
<accession>A0A336MYW6</accession>
<dbReference type="SUPFAM" id="SSF50156">
    <property type="entry name" value="PDZ domain-like"/>
    <property type="match status" value="1"/>
</dbReference>
<evidence type="ECO:0000313" key="7">
    <source>
        <dbReference type="EMBL" id="SSX16170.1"/>
    </source>
</evidence>
<feature type="coiled-coil region" evidence="5">
    <location>
        <begin position="60"/>
        <end position="87"/>
    </location>
</feature>
<dbReference type="EMBL" id="UFQT01004095">
    <property type="protein sequence ID" value="SSX35496.1"/>
    <property type="molecule type" value="Genomic_DNA"/>
</dbReference>
<dbReference type="InterPro" id="IPR001478">
    <property type="entry name" value="PDZ"/>
</dbReference>
<dbReference type="EMBL" id="UFQT01000960">
    <property type="protein sequence ID" value="SSX28207.1"/>
    <property type="molecule type" value="Genomic_DNA"/>
</dbReference>
<dbReference type="SMART" id="SM00228">
    <property type="entry name" value="PDZ"/>
    <property type="match status" value="1"/>
</dbReference>
<evidence type="ECO:0000259" key="6">
    <source>
        <dbReference type="SMART" id="SM00228"/>
    </source>
</evidence>
<gene>
    <name evidence="9" type="primary">CSON010082</name>
    <name evidence="8" type="synonym">CSON015348</name>
</gene>
<evidence type="ECO:0000256" key="2">
    <source>
        <dbReference type="ARBA" id="ARBA00014937"/>
    </source>
</evidence>
<comment type="similarity">
    <text evidence="1">Belongs to the proteasome subunit p27 family.</text>
</comment>
<evidence type="ECO:0000256" key="5">
    <source>
        <dbReference type="SAM" id="Coils"/>
    </source>
</evidence>
<dbReference type="InterPro" id="IPR036034">
    <property type="entry name" value="PDZ_sf"/>
</dbReference>
<dbReference type="Gene3D" id="2.30.42.10">
    <property type="match status" value="1"/>
</dbReference>
<evidence type="ECO:0000256" key="4">
    <source>
        <dbReference type="ARBA" id="ARBA00030007"/>
    </source>
</evidence>
<dbReference type="Pfam" id="PF17820">
    <property type="entry name" value="PDZ_6"/>
    <property type="match status" value="1"/>
</dbReference>
<evidence type="ECO:0000256" key="3">
    <source>
        <dbReference type="ARBA" id="ARBA00023186"/>
    </source>
</evidence>
<dbReference type="Gene3D" id="6.10.140.1710">
    <property type="match status" value="1"/>
</dbReference>
<feature type="domain" description="PDZ" evidence="6">
    <location>
        <begin position="89"/>
        <end position="176"/>
    </location>
</feature>
<organism evidence="9">
    <name type="scientific">Culicoides sonorensis</name>
    <name type="common">Biting midge</name>
    <dbReference type="NCBI Taxonomy" id="179676"/>
    <lineage>
        <taxon>Eukaryota</taxon>
        <taxon>Metazoa</taxon>
        <taxon>Ecdysozoa</taxon>
        <taxon>Arthropoda</taxon>
        <taxon>Hexapoda</taxon>
        <taxon>Insecta</taxon>
        <taxon>Pterygota</taxon>
        <taxon>Neoptera</taxon>
        <taxon>Endopterygota</taxon>
        <taxon>Diptera</taxon>
        <taxon>Nematocera</taxon>
        <taxon>Chironomoidea</taxon>
        <taxon>Ceratopogonidae</taxon>
        <taxon>Ceratopogoninae</taxon>
        <taxon>Culicoides</taxon>
        <taxon>Monoculicoides</taxon>
    </lineage>
</organism>
<dbReference type="GO" id="GO:0005634">
    <property type="term" value="C:nucleus"/>
    <property type="evidence" value="ECO:0007669"/>
    <property type="project" value="TreeGrafter"/>
</dbReference>
<dbReference type="AlphaFoldDB" id="A0A336MYW6"/>
<keyword evidence="3" id="KW-0143">Chaperone</keyword>
<sequence length="207" mass="22882">MVVPQSNKREQVLKLIEEKDKIEAKINELGNVLRANNVGMTEPLTDSDDFPRNDVDVIAVRQARHEINCLQNDLKQLIKVIEQGLEEIHSEGAHITSPKIPSDVAMQSAIVNRVPFIIVNLVSPNSPAAEAGIQVRDEIVEFGSINSENFLELGQIGELVKHSQNQNILLKVKRGRNIIDVTLVPKSWAGRGLLGCNVVPIDNSNPH</sequence>